<protein>
    <submittedName>
        <fullName evidence="1">Protein UL148A</fullName>
    </submittedName>
</protein>
<organismHost>
    <name type="scientific">Homo sapiens</name>
    <name type="common">Human</name>
    <dbReference type="NCBI Taxonomy" id="9606"/>
</organismHost>
<dbReference type="EMBL" id="KP745641">
    <property type="protein sequence ID" value="AKI09020.1"/>
    <property type="molecule type" value="Genomic_DNA"/>
</dbReference>
<accession>A0A0G2TDB7</accession>
<reference evidence="1 2" key="1">
    <citation type="journal article" date="2015" name="J. Virol.">
        <title>High-throughput analysis of human cytomegalovirus genome diversity highlights the widespread occurrence of gene-disrupting mutations and pervasive recombination.</title>
        <authorList>
            <person name="Sijmons S."/>
            <person name="Thys K."/>
            <person name="Mbong Ngwese M."/>
            <person name="Van Damme E."/>
            <person name="Dvorak J."/>
            <person name="Van Loock M."/>
            <person name="Li G."/>
            <person name="Tachezy R."/>
            <person name="Busson L."/>
            <person name="Aerssens J."/>
            <person name="Van Ranst M."/>
            <person name="Maes P."/>
        </authorList>
    </citation>
    <scope>NUCLEOTIDE SEQUENCE [LARGE SCALE GENOMIC DNA]</scope>
    <source>
        <strain evidence="1">BE/31/2011</strain>
    </source>
</reference>
<name>A0A0G2TDB7_HCMV</name>
<proteinExistence type="predicted"/>
<evidence type="ECO:0000313" key="1">
    <source>
        <dbReference type="EMBL" id="AKI09020.1"/>
    </source>
</evidence>
<gene>
    <name evidence="1" type="primary">UL148A</name>
</gene>
<organism evidence="1 2">
    <name type="scientific">Human cytomegalovirus</name>
    <name type="common">HHV-5</name>
    <name type="synonym">Human herpesvirus 5</name>
    <dbReference type="NCBI Taxonomy" id="10359"/>
    <lineage>
        <taxon>Viruses</taxon>
        <taxon>Duplodnaviria</taxon>
        <taxon>Heunggongvirae</taxon>
        <taxon>Peploviricota</taxon>
        <taxon>Herviviricetes</taxon>
        <taxon>Herpesvirales</taxon>
        <taxon>Orthoherpesviridae</taxon>
        <taxon>Betaherpesvirinae</taxon>
        <taxon>Cytomegalovirus</taxon>
        <taxon>Cytomegalovirus humanbeta5</taxon>
    </lineage>
</organism>
<sequence>MSSSDSLDPWIPVCVVVVMTSVVLFAGLHVYLWYVRRQLVAFCLEKVCVRCCGKDETTPLVEDAEPPAELEMVEVSDECY</sequence>
<evidence type="ECO:0000313" key="2">
    <source>
        <dbReference type="Proteomes" id="UP000105751"/>
    </source>
</evidence>
<dbReference type="Proteomes" id="UP000105751">
    <property type="component" value="Segment"/>
</dbReference>